<keyword evidence="3" id="KW-0175">Coiled coil</keyword>
<dbReference type="PANTHER" id="PTHR42991:SF1">
    <property type="entry name" value="ALDEHYDE DEHYDROGENASE"/>
    <property type="match status" value="1"/>
</dbReference>
<dbReference type="InterPro" id="IPR051020">
    <property type="entry name" value="ALDH-related_metabolic_enz"/>
</dbReference>
<evidence type="ECO:0000313" key="5">
    <source>
        <dbReference type="EMBL" id="MBA4603679.1"/>
    </source>
</evidence>
<accession>A0A7W2AS48</accession>
<dbReference type="InterPro" id="IPR016161">
    <property type="entry name" value="Ald_DH/histidinol_DH"/>
</dbReference>
<keyword evidence="6" id="KW-1185">Reference proteome</keyword>
<sequence length="483" mass="52746">MKEKGNPLMKKDLFINGKWKKAARYQSVISPYSEEVIGVVPSANEEEVNEAIAAAERARKEMAQLPAYKRAEIIEELAEKLEQKKEEAARLIAMEAAKPIATAREEVARTIQTYKFSAEEAKRIHGETLALDAAPGGENRLAFTVREPIGVIGAITPFNFPMNLVAHKVGPAIASGNTIVLKPASQTPLSAYFLAELLEETDLPAGAFNVVTGSGRTVGDQLVTDPRLAAITFTGSPSVGFEIRNKAGLKRVTLELGSNSAVIIDQGSDLDKVMARCVKGAYSFQGQVCISVQRIYVHESLYESFVEKFVKETVKLQTGDPLDPKTDISALISKKDLTRSLAWIKEAVQHGAKVAIGGKAEGNILYPTVLLNADPSLKVSCEEAFAPIAVISKFRTVEEAIEQVNNSRYGLQAGIYTDKMQHALLAAEKLRVGGVMINDIPTFRVDHMPYGGVKDSGMGREGIKYAIREMTELKLVVFHHYEK</sequence>
<dbReference type="PANTHER" id="PTHR42991">
    <property type="entry name" value="ALDEHYDE DEHYDROGENASE"/>
    <property type="match status" value="1"/>
</dbReference>
<dbReference type="InterPro" id="IPR016163">
    <property type="entry name" value="Ald_DH_C"/>
</dbReference>
<comment type="caution">
    <text evidence="5">The sequence shown here is derived from an EMBL/GenBank/DDBJ whole genome shotgun (WGS) entry which is preliminary data.</text>
</comment>
<dbReference type="EMBL" id="JACEOL010000065">
    <property type="protein sequence ID" value="MBA4603679.1"/>
    <property type="molecule type" value="Genomic_DNA"/>
</dbReference>
<feature type="domain" description="Aldehyde dehydrogenase" evidence="4">
    <location>
        <begin position="24"/>
        <end position="476"/>
    </location>
</feature>
<evidence type="ECO:0000256" key="2">
    <source>
        <dbReference type="ARBA" id="ARBA00023002"/>
    </source>
</evidence>
<dbReference type="Gene3D" id="3.40.309.10">
    <property type="entry name" value="Aldehyde Dehydrogenase, Chain A, domain 2"/>
    <property type="match status" value="1"/>
</dbReference>
<protein>
    <submittedName>
        <fullName evidence="5">Aldehyde dehydrogenase family protein</fullName>
    </submittedName>
</protein>
<evidence type="ECO:0000259" key="4">
    <source>
        <dbReference type="Pfam" id="PF00171"/>
    </source>
</evidence>
<dbReference type="AlphaFoldDB" id="A0A7W2AS48"/>
<dbReference type="FunFam" id="3.40.605.10:FF:000007">
    <property type="entry name" value="NAD/NADP-dependent betaine aldehyde dehydrogenase"/>
    <property type="match status" value="1"/>
</dbReference>
<dbReference type="InterPro" id="IPR016162">
    <property type="entry name" value="Ald_DH_N"/>
</dbReference>
<gene>
    <name evidence="5" type="ORF">H2C83_15535</name>
</gene>
<dbReference type="CDD" id="cd07149">
    <property type="entry name" value="ALDH_y4uC"/>
    <property type="match status" value="1"/>
</dbReference>
<evidence type="ECO:0000256" key="1">
    <source>
        <dbReference type="ARBA" id="ARBA00009986"/>
    </source>
</evidence>
<name>A0A7W2AS48_9BACL</name>
<dbReference type="InterPro" id="IPR015590">
    <property type="entry name" value="Aldehyde_DH_dom"/>
</dbReference>
<comment type="similarity">
    <text evidence="1">Belongs to the aldehyde dehydrogenase family.</text>
</comment>
<dbReference type="Proteomes" id="UP000538292">
    <property type="component" value="Unassembled WGS sequence"/>
</dbReference>
<dbReference type="GO" id="GO:0008911">
    <property type="term" value="F:lactaldehyde dehydrogenase (NAD+) activity"/>
    <property type="evidence" value="ECO:0007669"/>
    <property type="project" value="TreeGrafter"/>
</dbReference>
<dbReference type="SUPFAM" id="SSF53720">
    <property type="entry name" value="ALDH-like"/>
    <property type="match status" value="1"/>
</dbReference>
<evidence type="ECO:0000313" key="6">
    <source>
        <dbReference type="Proteomes" id="UP000538292"/>
    </source>
</evidence>
<proteinExistence type="inferred from homology"/>
<reference evidence="5 6" key="1">
    <citation type="submission" date="2020-07" db="EMBL/GenBank/DDBJ databases">
        <title>Thermoactinomyces phylogeny.</title>
        <authorList>
            <person name="Dunlap C."/>
        </authorList>
    </citation>
    <scope>NUCLEOTIDE SEQUENCE [LARGE SCALE GENOMIC DNA]</scope>
    <source>
        <strain evidence="5 6">AMNI-1</strain>
    </source>
</reference>
<keyword evidence="2" id="KW-0560">Oxidoreductase</keyword>
<dbReference type="RefSeq" id="WP_181742173.1">
    <property type="nucleotide sequence ID" value="NZ_JACEOL010000065.1"/>
</dbReference>
<dbReference type="Gene3D" id="3.40.605.10">
    <property type="entry name" value="Aldehyde Dehydrogenase, Chain A, domain 1"/>
    <property type="match status" value="1"/>
</dbReference>
<dbReference type="Pfam" id="PF00171">
    <property type="entry name" value="Aldedh"/>
    <property type="match status" value="1"/>
</dbReference>
<feature type="coiled-coil region" evidence="3">
    <location>
        <begin position="45"/>
        <end position="98"/>
    </location>
</feature>
<organism evidence="5 6">
    <name type="scientific">Thermoactinomyces mirandus</name>
    <dbReference type="NCBI Taxonomy" id="2756294"/>
    <lineage>
        <taxon>Bacteria</taxon>
        <taxon>Bacillati</taxon>
        <taxon>Bacillota</taxon>
        <taxon>Bacilli</taxon>
        <taxon>Bacillales</taxon>
        <taxon>Thermoactinomycetaceae</taxon>
        <taxon>Thermoactinomyces</taxon>
    </lineage>
</organism>
<evidence type="ECO:0000256" key="3">
    <source>
        <dbReference type="SAM" id="Coils"/>
    </source>
</evidence>